<accession>A0A6A7G5R1</accession>
<protein>
    <submittedName>
        <fullName evidence="3">ABC1 family-domain-containing protein</fullName>
    </submittedName>
</protein>
<evidence type="ECO:0000259" key="2">
    <source>
        <dbReference type="Pfam" id="PF03109"/>
    </source>
</evidence>
<reference evidence="3" key="1">
    <citation type="submission" date="2017-11" db="EMBL/GenBank/DDBJ databases">
        <title>The sensing device of the deep-sea amphipod.</title>
        <authorList>
            <person name="Kobayashi H."/>
            <person name="Nagahama T."/>
            <person name="Arai W."/>
            <person name="Sasagawa Y."/>
            <person name="Umeda M."/>
            <person name="Hayashi T."/>
            <person name="Nikaido I."/>
            <person name="Watanabe H."/>
            <person name="Oguri K."/>
            <person name="Kitazato H."/>
            <person name="Fujioka K."/>
            <person name="Kido Y."/>
            <person name="Takami H."/>
        </authorList>
    </citation>
    <scope>NUCLEOTIDE SEQUENCE</scope>
    <source>
        <tissue evidence="3">Whole body</tissue>
    </source>
</reference>
<dbReference type="CDD" id="cd13969">
    <property type="entry name" value="ADCK1-like"/>
    <property type="match status" value="1"/>
</dbReference>
<dbReference type="AlphaFoldDB" id="A0A6A7G5R1"/>
<feature type="domain" description="ABC1 atypical kinase-like" evidence="2">
    <location>
        <begin position="114"/>
        <end position="360"/>
    </location>
</feature>
<dbReference type="PANTHER" id="PTHR43173">
    <property type="entry name" value="ABC1 FAMILY PROTEIN"/>
    <property type="match status" value="1"/>
</dbReference>
<name>A0A6A7G5R1_9CRUS</name>
<dbReference type="InterPro" id="IPR004147">
    <property type="entry name" value="ABC1_dom"/>
</dbReference>
<dbReference type="SUPFAM" id="SSF56112">
    <property type="entry name" value="Protein kinase-like (PK-like)"/>
    <property type="match status" value="1"/>
</dbReference>
<dbReference type="InterPro" id="IPR051130">
    <property type="entry name" value="Mito_struct-func_regulator"/>
</dbReference>
<dbReference type="PANTHER" id="PTHR43173:SF28">
    <property type="entry name" value="AARF DOMAIN CONTAINING KINASE 5"/>
    <property type="match status" value="1"/>
</dbReference>
<proteinExistence type="evidence at transcript level"/>
<sequence length="508" mass="59537">MWLPRLSRNRVLVAVSIVPILYWRKQLQELFEPYSRFALSALVCGHIALDYKLNLLNYDHSDFYRIRSIIHQRSADDLLWLCQRHGGIMIKAGQHVASLNHILPREFTDTMSILQDQAPARPYSDVEQIFDEDLGQLPSEYFSEFDKVPIASASLAQVHRAVTKDGTEVAVKVQYPRLHALFRGDLRTLATLTRWLFRIFPDYDLQWLVKDMKANLLKELDFEQEGRRAERSARNFRNKPSLHIPFIYWDLTTPRILTMEFVRGCKINDAETIQAMGFDTKQVAQSFTELFAEMIYCFGYVHCDPHPGNVFVRAHPTQQGKHQLVLLDHGLYRELDEEFRSTYALLWKALVSHDTRQIHKLCGKLGISSEHVKYIPIILTQQQLGSRMKLGAKWTEERRSSVLGELRDTPLKIYSDFFSSLPKDLLLVLRTHDLLRSINRDLGGTGAARLQTMFHYAIRGTYRTPKEHETAERHFSIWQRFHMFFYFLILRIQIWVVESLPLQWFIKE</sequence>
<evidence type="ECO:0000313" key="3">
    <source>
        <dbReference type="EMBL" id="LAC25542.1"/>
    </source>
</evidence>
<organism evidence="3">
    <name type="scientific">Hirondellea gigas</name>
    <dbReference type="NCBI Taxonomy" id="1518452"/>
    <lineage>
        <taxon>Eukaryota</taxon>
        <taxon>Metazoa</taxon>
        <taxon>Ecdysozoa</taxon>
        <taxon>Arthropoda</taxon>
        <taxon>Crustacea</taxon>
        <taxon>Multicrustacea</taxon>
        <taxon>Malacostraca</taxon>
        <taxon>Eumalacostraca</taxon>
        <taxon>Peracarida</taxon>
        <taxon>Amphipoda</taxon>
        <taxon>Amphilochidea</taxon>
        <taxon>Lysianassida</taxon>
        <taxon>Lysianassidira</taxon>
        <taxon>Lysianassoidea</taxon>
        <taxon>Lysianassidae</taxon>
        <taxon>Hirondellea</taxon>
    </lineage>
</organism>
<comment type="similarity">
    <text evidence="1">Belongs to the protein kinase superfamily. ADCK protein kinase family.</text>
</comment>
<dbReference type="InterPro" id="IPR011009">
    <property type="entry name" value="Kinase-like_dom_sf"/>
</dbReference>
<evidence type="ECO:0000256" key="1">
    <source>
        <dbReference type="ARBA" id="ARBA00009670"/>
    </source>
</evidence>
<dbReference type="InterPro" id="IPR045307">
    <property type="entry name" value="ADCK1_dom"/>
</dbReference>
<dbReference type="Pfam" id="PF03109">
    <property type="entry name" value="ABC1"/>
    <property type="match status" value="1"/>
</dbReference>
<dbReference type="EMBL" id="IACT01006409">
    <property type="protein sequence ID" value="LAC25542.1"/>
    <property type="molecule type" value="mRNA"/>
</dbReference>